<dbReference type="Pfam" id="PF07516">
    <property type="entry name" value="SecA_SW"/>
    <property type="match status" value="1"/>
</dbReference>
<name>A0A7X8TLP9_9MICC</name>
<gene>
    <name evidence="12 17" type="primary">secA</name>
    <name evidence="17" type="ORF">HGQ17_12745</name>
</gene>
<evidence type="ECO:0000313" key="18">
    <source>
        <dbReference type="Proteomes" id="UP000523139"/>
    </source>
</evidence>
<dbReference type="InterPro" id="IPR011116">
    <property type="entry name" value="SecA_Wing/Scaffold"/>
</dbReference>
<dbReference type="PROSITE" id="PS51196">
    <property type="entry name" value="SECA_MOTOR_DEAD"/>
    <property type="match status" value="1"/>
</dbReference>
<evidence type="ECO:0000259" key="15">
    <source>
        <dbReference type="PROSITE" id="PS51194"/>
    </source>
</evidence>
<dbReference type="PRINTS" id="PR00906">
    <property type="entry name" value="SECA"/>
</dbReference>
<dbReference type="SUPFAM" id="SSF81886">
    <property type="entry name" value="Helical scaffold and wing domains of SecA"/>
    <property type="match status" value="1"/>
</dbReference>
<dbReference type="SMART" id="SM00958">
    <property type="entry name" value="SecA_PP_bind"/>
    <property type="match status" value="1"/>
</dbReference>
<dbReference type="FunFam" id="3.40.50.300:FF:000334">
    <property type="entry name" value="Protein translocase subunit SecA"/>
    <property type="match status" value="1"/>
</dbReference>
<comment type="function">
    <text evidence="12">Part of the Sec protein translocase complex. Interacts with the SecYEG preprotein conducting channel. Has a central role in coupling the hydrolysis of ATP to the transfer of proteins into and across the cell membrane, serving as an ATP-driven molecular motor driving the stepwise translocation of polypeptide chains across the membrane.</text>
</comment>
<dbReference type="RefSeq" id="WP_168888333.1">
    <property type="nucleotide sequence ID" value="NZ_JABAHY010000016.1"/>
</dbReference>
<evidence type="ECO:0000259" key="14">
    <source>
        <dbReference type="PROSITE" id="PS51192"/>
    </source>
</evidence>
<accession>A0A7X8TLP9</accession>
<dbReference type="GO" id="GO:0043952">
    <property type="term" value="P:protein transport by the Sec complex"/>
    <property type="evidence" value="ECO:0007669"/>
    <property type="project" value="TreeGrafter"/>
</dbReference>
<dbReference type="Pfam" id="PF01043">
    <property type="entry name" value="SecA_PP_bind"/>
    <property type="match status" value="1"/>
</dbReference>
<keyword evidence="6 12" id="KW-0547">Nucleotide-binding</keyword>
<feature type="binding site" evidence="12">
    <location>
        <position position="86"/>
    </location>
    <ligand>
        <name>ATP</name>
        <dbReference type="ChEBI" id="CHEBI:30616"/>
    </ligand>
</feature>
<dbReference type="GO" id="GO:0005524">
    <property type="term" value="F:ATP binding"/>
    <property type="evidence" value="ECO:0007669"/>
    <property type="project" value="UniProtKB-UniRule"/>
</dbReference>
<dbReference type="AlphaFoldDB" id="A0A7X8TLP9"/>
<evidence type="ECO:0000256" key="6">
    <source>
        <dbReference type="ARBA" id="ARBA00022741"/>
    </source>
</evidence>
<dbReference type="InterPro" id="IPR020937">
    <property type="entry name" value="SecA_CS"/>
</dbReference>
<dbReference type="PANTHER" id="PTHR30612:SF0">
    <property type="entry name" value="CHLOROPLAST PROTEIN-TRANSPORTING ATPASE"/>
    <property type="match status" value="1"/>
</dbReference>
<keyword evidence="5 12" id="KW-0963">Cytoplasm</keyword>
<dbReference type="InterPro" id="IPR036266">
    <property type="entry name" value="SecA_Wing/Scaffold_sf"/>
</dbReference>
<reference evidence="17 18" key="1">
    <citation type="submission" date="2020-04" db="EMBL/GenBank/DDBJ databases">
        <title>Nesterenkonia sp. nov., isolated from marine sediment.</title>
        <authorList>
            <person name="Zhang G."/>
        </authorList>
    </citation>
    <scope>NUCLEOTIDE SEQUENCE [LARGE SCALE GENOMIC DNA]</scope>
    <source>
        <strain evidence="17 18">MY13</strain>
    </source>
</reference>
<evidence type="ECO:0000313" key="17">
    <source>
        <dbReference type="EMBL" id="NLS10844.1"/>
    </source>
</evidence>
<dbReference type="NCBIfam" id="TIGR00963">
    <property type="entry name" value="secA"/>
    <property type="match status" value="1"/>
</dbReference>
<dbReference type="SUPFAM" id="SSF81767">
    <property type="entry name" value="Pre-protein crosslinking domain of SecA"/>
    <property type="match status" value="1"/>
</dbReference>
<keyword evidence="18" id="KW-1185">Reference proteome</keyword>
<dbReference type="PANTHER" id="PTHR30612">
    <property type="entry name" value="SECA INNER MEMBRANE COMPONENT OF SEC PROTEIN SECRETION SYSTEM"/>
    <property type="match status" value="1"/>
</dbReference>
<comment type="catalytic activity">
    <reaction evidence="12">
        <text>ATP + H2O + cellular proteinSide 1 = ADP + phosphate + cellular proteinSide 2.</text>
        <dbReference type="EC" id="7.4.2.8"/>
    </reaction>
</comment>
<feature type="domain" description="Helicase C-terminal" evidence="15">
    <location>
        <begin position="423"/>
        <end position="621"/>
    </location>
</feature>
<dbReference type="PROSITE" id="PS51194">
    <property type="entry name" value="HELICASE_CTER"/>
    <property type="match status" value="1"/>
</dbReference>
<evidence type="ECO:0000256" key="7">
    <source>
        <dbReference type="ARBA" id="ARBA00022840"/>
    </source>
</evidence>
<keyword evidence="10 12" id="KW-0811">Translocation</keyword>
<dbReference type="SMART" id="SM00957">
    <property type="entry name" value="SecA_DEAD"/>
    <property type="match status" value="1"/>
</dbReference>
<comment type="similarity">
    <text evidence="2 12 13">Belongs to the SecA family.</text>
</comment>
<evidence type="ECO:0000256" key="8">
    <source>
        <dbReference type="ARBA" id="ARBA00022927"/>
    </source>
</evidence>
<dbReference type="CDD" id="cd17928">
    <property type="entry name" value="DEXDc_SecA"/>
    <property type="match status" value="1"/>
</dbReference>
<dbReference type="FunFam" id="3.90.1440.10:FF:000002">
    <property type="entry name" value="Protein translocase subunit SecA"/>
    <property type="match status" value="1"/>
</dbReference>
<dbReference type="InterPro" id="IPR001650">
    <property type="entry name" value="Helicase_C-like"/>
</dbReference>
<dbReference type="Gene3D" id="3.90.1440.10">
    <property type="entry name" value="SecA, preprotein cross-linking domain"/>
    <property type="match status" value="1"/>
</dbReference>
<dbReference type="CDD" id="cd18803">
    <property type="entry name" value="SF2_C_secA"/>
    <property type="match status" value="1"/>
</dbReference>
<dbReference type="InterPro" id="IPR044722">
    <property type="entry name" value="SecA_SF2_C"/>
</dbReference>
<dbReference type="GO" id="GO:0006605">
    <property type="term" value="P:protein targeting"/>
    <property type="evidence" value="ECO:0007669"/>
    <property type="project" value="UniProtKB-UniRule"/>
</dbReference>
<dbReference type="PROSITE" id="PS51192">
    <property type="entry name" value="HELICASE_ATP_BIND_1"/>
    <property type="match status" value="1"/>
</dbReference>
<evidence type="ECO:0000256" key="2">
    <source>
        <dbReference type="ARBA" id="ARBA00007650"/>
    </source>
</evidence>
<dbReference type="Pfam" id="PF07517">
    <property type="entry name" value="SecA_DEAD"/>
    <property type="match status" value="1"/>
</dbReference>
<feature type="binding site" evidence="12">
    <location>
        <position position="494"/>
    </location>
    <ligand>
        <name>ATP</name>
        <dbReference type="ChEBI" id="CHEBI:30616"/>
    </ligand>
</feature>
<dbReference type="SUPFAM" id="SSF52540">
    <property type="entry name" value="P-loop containing nucleoside triphosphate hydrolases"/>
    <property type="match status" value="2"/>
</dbReference>
<dbReference type="NCBIfam" id="NF009538">
    <property type="entry name" value="PRK12904.1"/>
    <property type="match status" value="1"/>
</dbReference>
<feature type="domain" description="SecA family profile" evidence="16">
    <location>
        <begin position="2"/>
        <end position="616"/>
    </location>
</feature>
<dbReference type="GO" id="GO:0005829">
    <property type="term" value="C:cytosol"/>
    <property type="evidence" value="ECO:0007669"/>
    <property type="project" value="TreeGrafter"/>
</dbReference>
<dbReference type="EMBL" id="JABAHY010000016">
    <property type="protein sequence ID" value="NLS10844.1"/>
    <property type="molecule type" value="Genomic_DNA"/>
</dbReference>
<keyword evidence="4 12" id="KW-1003">Cell membrane</keyword>
<dbReference type="InterPro" id="IPR011130">
    <property type="entry name" value="SecA_preprotein_X-link_dom"/>
</dbReference>
<dbReference type="InterPro" id="IPR011115">
    <property type="entry name" value="SecA_DEAD"/>
</dbReference>
<keyword evidence="7 12" id="KW-0067">ATP-binding</keyword>
<comment type="subunit">
    <text evidence="12">Monomer and homodimer. Part of the essential Sec protein translocation apparatus which comprises SecA, SecYEG and auxiliary proteins SecDF. Other proteins may also be involved.</text>
</comment>
<feature type="binding site" evidence="12">
    <location>
        <begin position="104"/>
        <end position="108"/>
    </location>
    <ligand>
        <name>ATP</name>
        <dbReference type="ChEBI" id="CHEBI:30616"/>
    </ligand>
</feature>
<evidence type="ECO:0000256" key="9">
    <source>
        <dbReference type="ARBA" id="ARBA00022967"/>
    </source>
</evidence>
<dbReference type="InterPro" id="IPR014001">
    <property type="entry name" value="Helicase_ATP-bd"/>
</dbReference>
<keyword evidence="11 12" id="KW-0472">Membrane</keyword>
<dbReference type="Proteomes" id="UP000523139">
    <property type="component" value="Unassembled WGS sequence"/>
</dbReference>
<dbReference type="HAMAP" id="MF_01382">
    <property type="entry name" value="SecA"/>
    <property type="match status" value="1"/>
</dbReference>
<dbReference type="GO" id="GO:0031522">
    <property type="term" value="C:cell envelope Sec protein transport complex"/>
    <property type="evidence" value="ECO:0007669"/>
    <property type="project" value="UniProtKB-ARBA"/>
</dbReference>
<dbReference type="EC" id="7.4.2.8" evidence="12"/>
<dbReference type="FunFam" id="3.40.50.300:FF:000113">
    <property type="entry name" value="Preprotein translocase subunit SecA"/>
    <property type="match status" value="1"/>
</dbReference>
<dbReference type="InterPro" id="IPR027417">
    <property type="entry name" value="P-loop_NTPase"/>
</dbReference>
<dbReference type="GO" id="GO:0017038">
    <property type="term" value="P:protein import"/>
    <property type="evidence" value="ECO:0007669"/>
    <property type="project" value="InterPro"/>
</dbReference>
<dbReference type="PROSITE" id="PS01312">
    <property type="entry name" value="SECA"/>
    <property type="match status" value="1"/>
</dbReference>
<keyword evidence="3 12" id="KW-0813">Transport</keyword>
<keyword evidence="8 12" id="KW-0653">Protein transport</keyword>
<evidence type="ECO:0000259" key="16">
    <source>
        <dbReference type="PROSITE" id="PS51196"/>
    </source>
</evidence>
<evidence type="ECO:0000256" key="10">
    <source>
        <dbReference type="ARBA" id="ARBA00023010"/>
    </source>
</evidence>
<evidence type="ECO:0000256" key="13">
    <source>
        <dbReference type="RuleBase" id="RU003874"/>
    </source>
</evidence>
<dbReference type="Gene3D" id="1.10.3060.10">
    <property type="entry name" value="Helical scaffold and wing domains of SecA"/>
    <property type="match status" value="1"/>
</dbReference>
<dbReference type="InterPro" id="IPR000185">
    <property type="entry name" value="SecA"/>
</dbReference>
<evidence type="ECO:0000256" key="1">
    <source>
        <dbReference type="ARBA" id="ARBA00004170"/>
    </source>
</evidence>
<sequence length="870" mass="98262">MPTLLEKVLKTGDKKILKRLRGIADAVNLLEEEFRELSDAELRGETDRFKERLAEGESLDSVLPEAFAAVREAADRTLGQRHYDVQIMGGAALHMGNIAEMGTGEGKTLVATAPAYLNALTGKGVHVITVNDYLAKYQADLMGRVYRFLGLTTGVIVNNLKSAQRREAYAADITYGTNNEFGFDFLRDNMAQSLEDLVQREHHYAIIDEIDSILIDEARTPLIISGASNNDISRWYADFAKLVQSLKKDEDYEVDEKKRTVGVLESGIDKVEDYLGIENLYETQNTTLIQYLNNAIRAKELYKRDTDYVVTKNEVHIVDEHTGRILKGRRYNEGLHQAIEAKEGVRIKPENQTRATVTLQNYFRGYDKISGMTGTAETEAAEFMSTYKLGVVPIPPNRPRQRIDHNDLVYKNEIVKFNAVVKDIEARYEKGQPVLVGTESVEKSEYLSKMLAKKGIRHEVLNAKNHEREAAIVAQAGRKGAITVATNMAGRGTDIMLGGNSEFNAVHEMEKLGLDPEEDAEEYEARWPEVFAKAKEEAEREGDEVRDLGGLYVLGTERHQSRRIDNQLRGRSGRQGDPGESRFYISLTDNLMRLFNAGAAQRIMNSPAMDEETPVEHKMVSGAIASAQQQRESQNTEQRKNVLKYDDVMNRQREAIYSDRRRILEGDDVHEKVQHFIEDAVALMIDEKTVASSSEDWDLEGLWEELKDLYPITLEIEDLIEEAGGIDQLSIKMLKREITSDAKIAYEQKEEEVGSEALRQLERRVLLSVIDEKWQDHLYEMDYLKSGIGLRSMAQRDPLVEYQREGYLLFQGMAEDIREESVRKLFQAEVRAVTPKTEAPDLPGIKDGRIAAAGKQIQVPGLKDAKGSSD</sequence>
<feature type="domain" description="Helicase ATP-binding" evidence="14">
    <location>
        <begin position="88"/>
        <end position="246"/>
    </location>
</feature>
<dbReference type="Gene3D" id="3.40.50.300">
    <property type="entry name" value="P-loop containing nucleotide triphosphate hydrolases"/>
    <property type="match status" value="2"/>
</dbReference>
<dbReference type="InterPro" id="IPR036670">
    <property type="entry name" value="SecA_X-link_sf"/>
</dbReference>
<comment type="caution">
    <text evidence="17">The sequence shown here is derived from an EMBL/GenBank/DDBJ whole genome shotgun (WGS) entry which is preliminary data.</text>
</comment>
<protein>
    <recommendedName>
        <fullName evidence="12 13">Protein translocase subunit SecA</fullName>
        <ecNumber evidence="12">7.4.2.8</ecNumber>
    </recommendedName>
</protein>
<dbReference type="GO" id="GO:0065002">
    <property type="term" value="P:intracellular protein transmembrane transport"/>
    <property type="evidence" value="ECO:0007669"/>
    <property type="project" value="UniProtKB-UniRule"/>
</dbReference>
<evidence type="ECO:0000256" key="11">
    <source>
        <dbReference type="ARBA" id="ARBA00023136"/>
    </source>
</evidence>
<keyword evidence="9 12" id="KW-1278">Translocase</keyword>
<evidence type="ECO:0000256" key="3">
    <source>
        <dbReference type="ARBA" id="ARBA00022448"/>
    </source>
</evidence>
<evidence type="ECO:0000256" key="12">
    <source>
        <dbReference type="HAMAP-Rule" id="MF_01382"/>
    </source>
</evidence>
<dbReference type="GO" id="GO:0008564">
    <property type="term" value="F:protein-exporting ATPase activity"/>
    <property type="evidence" value="ECO:0007669"/>
    <property type="project" value="UniProtKB-EC"/>
</dbReference>
<dbReference type="InterPro" id="IPR014018">
    <property type="entry name" value="SecA_motor_DEAD"/>
</dbReference>
<evidence type="ECO:0000256" key="4">
    <source>
        <dbReference type="ARBA" id="ARBA00022475"/>
    </source>
</evidence>
<dbReference type="Pfam" id="PF21090">
    <property type="entry name" value="P-loop_SecA"/>
    <property type="match status" value="1"/>
</dbReference>
<dbReference type="GO" id="GO:0005886">
    <property type="term" value="C:plasma membrane"/>
    <property type="evidence" value="ECO:0007669"/>
    <property type="project" value="UniProtKB-SubCell"/>
</dbReference>
<evidence type="ECO:0000256" key="5">
    <source>
        <dbReference type="ARBA" id="ARBA00022490"/>
    </source>
</evidence>
<proteinExistence type="inferred from homology"/>
<organism evidence="17 18">
    <name type="scientific">Nesterenkonia sedimenti</name>
    <dbReference type="NCBI Taxonomy" id="1463632"/>
    <lineage>
        <taxon>Bacteria</taxon>
        <taxon>Bacillati</taxon>
        <taxon>Actinomycetota</taxon>
        <taxon>Actinomycetes</taxon>
        <taxon>Micrococcales</taxon>
        <taxon>Micrococcaceae</taxon>
        <taxon>Nesterenkonia</taxon>
    </lineage>
</organism>
<comment type="subcellular location">
    <subcellularLocation>
        <location evidence="12">Cell membrane</location>
        <topology evidence="12">Peripheral membrane protein</topology>
        <orientation evidence="12">Cytoplasmic side</orientation>
    </subcellularLocation>
    <subcellularLocation>
        <location evidence="12">Cytoplasm</location>
    </subcellularLocation>
    <subcellularLocation>
        <location evidence="1">Membrane</location>
        <topology evidence="1">Peripheral membrane protein</topology>
    </subcellularLocation>
    <text evidence="12">Distribution is 50-50.</text>
</comment>